<protein>
    <submittedName>
        <fullName evidence="2">Uncharacterized protein</fullName>
    </submittedName>
</protein>
<keyword evidence="3" id="KW-1185">Reference proteome</keyword>
<feature type="region of interest" description="Disordered" evidence="1">
    <location>
        <begin position="86"/>
        <end position="155"/>
    </location>
</feature>
<organism evidence="2 3">
    <name type="scientific">Phyllosticta capitalensis</name>
    <dbReference type="NCBI Taxonomy" id="121624"/>
    <lineage>
        <taxon>Eukaryota</taxon>
        <taxon>Fungi</taxon>
        <taxon>Dikarya</taxon>
        <taxon>Ascomycota</taxon>
        <taxon>Pezizomycotina</taxon>
        <taxon>Dothideomycetes</taxon>
        <taxon>Dothideomycetes incertae sedis</taxon>
        <taxon>Botryosphaeriales</taxon>
        <taxon>Phyllostictaceae</taxon>
        <taxon>Phyllosticta</taxon>
    </lineage>
</organism>
<dbReference type="Proteomes" id="UP001492380">
    <property type="component" value="Unassembled WGS sequence"/>
</dbReference>
<feature type="compositionally biased region" description="Basic and acidic residues" evidence="1">
    <location>
        <begin position="134"/>
        <end position="146"/>
    </location>
</feature>
<name>A0ABR1YAR6_9PEZI</name>
<gene>
    <name evidence="2" type="ORF">HDK90DRAFT_83372</name>
</gene>
<sequence>MYSYSSKHSILPHSYIRTELRSGKYVSHQHQIFRFPLVEPQPRPSCRRISTALFTLVVHLLMRPQSCFRADAGSFGARASVRRLRQVRPRTTDSSRPGHGVEPVEVGARSSCRRSASDLAREHASQSVMGCMLEKGEKRRGEERRGNRAGRGRVLGDNVRWTEWTGLVEGLDGSRQDAK</sequence>
<evidence type="ECO:0000313" key="2">
    <source>
        <dbReference type="EMBL" id="KAK8224542.1"/>
    </source>
</evidence>
<reference evidence="2 3" key="1">
    <citation type="submission" date="2024-04" db="EMBL/GenBank/DDBJ databases">
        <title>Phyllosticta paracitricarpa is synonymous to the EU quarantine fungus P. citricarpa based on phylogenomic analyses.</title>
        <authorList>
            <consortium name="Lawrence Berkeley National Laboratory"/>
            <person name="Van Ingen-Buijs V.A."/>
            <person name="Van Westerhoven A.C."/>
            <person name="Haridas S."/>
            <person name="Skiadas P."/>
            <person name="Martin F."/>
            <person name="Groenewald J.Z."/>
            <person name="Crous P.W."/>
            <person name="Seidl M.F."/>
        </authorList>
    </citation>
    <scope>NUCLEOTIDE SEQUENCE [LARGE SCALE GENOMIC DNA]</scope>
    <source>
        <strain evidence="2 3">CBS 123374</strain>
    </source>
</reference>
<feature type="compositionally biased region" description="Basic and acidic residues" evidence="1">
    <location>
        <begin position="115"/>
        <end position="124"/>
    </location>
</feature>
<dbReference type="EMBL" id="JBBWRZ010000012">
    <property type="protein sequence ID" value="KAK8224542.1"/>
    <property type="molecule type" value="Genomic_DNA"/>
</dbReference>
<accession>A0ABR1YAR6</accession>
<evidence type="ECO:0000313" key="3">
    <source>
        <dbReference type="Proteomes" id="UP001492380"/>
    </source>
</evidence>
<comment type="caution">
    <text evidence="2">The sequence shown here is derived from an EMBL/GenBank/DDBJ whole genome shotgun (WGS) entry which is preliminary data.</text>
</comment>
<evidence type="ECO:0000256" key="1">
    <source>
        <dbReference type="SAM" id="MobiDB-lite"/>
    </source>
</evidence>
<proteinExistence type="predicted"/>